<dbReference type="AlphaFoldDB" id="A0AAU7Q0S2"/>
<sequence length="77" mass="9211">MFKFLGEKHPEIIDDISEYFMLGDNVKWHDIFNKIWDIDNKNPEEFKEWIDSQDVQYTKCDSSMDIVHSLTSLVDIL</sequence>
<protein>
    <submittedName>
        <fullName evidence="1">Uncharacterized protein</fullName>
    </submittedName>
</protein>
<dbReference type="RefSeq" id="WP_047759551.1">
    <property type="nucleotide sequence ID" value="NZ_CP157942.1"/>
</dbReference>
<proteinExistence type="predicted"/>
<accession>A0AAU7Q0S2</accession>
<gene>
    <name evidence="1" type="ORF">ABLO99_05795</name>
</gene>
<evidence type="ECO:0000313" key="1">
    <source>
        <dbReference type="EMBL" id="XBS66727.1"/>
    </source>
</evidence>
<organism evidence="1">
    <name type="scientific">Wolbachia endosymbiont of Armadillidium arcangelii</name>
    <dbReference type="NCBI Taxonomy" id="3158571"/>
    <lineage>
        <taxon>Bacteria</taxon>
        <taxon>Pseudomonadati</taxon>
        <taxon>Pseudomonadota</taxon>
        <taxon>Alphaproteobacteria</taxon>
        <taxon>Rickettsiales</taxon>
        <taxon>Anaplasmataceae</taxon>
        <taxon>Wolbachieae</taxon>
        <taxon>Wolbachia</taxon>
    </lineage>
</organism>
<dbReference type="EMBL" id="CP157942">
    <property type="protein sequence ID" value="XBS66727.1"/>
    <property type="molecule type" value="Genomic_DNA"/>
</dbReference>
<name>A0AAU7Q0S2_9RICK</name>
<reference evidence="1" key="1">
    <citation type="submission" date="2024-06" db="EMBL/GenBank/DDBJ databases">
        <authorList>
            <person name="Dussert Y."/>
            <person name="Peccoud J."/>
            <person name="Pigeault R."/>
        </authorList>
    </citation>
    <scope>NUCLEOTIDE SEQUENCE</scope>
    <source>
        <strain evidence="1">WArc</strain>
    </source>
</reference>